<sequence>MKARIDRLIDGERINRYAAHKLCSGELRFMKEALTSAEEFIISGTGSMFRFLHRLLTADAEMSGVTILRLEIYRFMHRITSEYIYFHSSLLKLNSRYAVHPHNKRHKSVDQHKIDIPCKPT</sequence>
<gene>
    <name evidence="1" type="ORF">EG68_01221</name>
</gene>
<protein>
    <submittedName>
        <fullName evidence="1">Uncharacterized protein</fullName>
    </submittedName>
</protein>
<evidence type="ECO:0000313" key="1">
    <source>
        <dbReference type="EMBL" id="KAF7262161.1"/>
    </source>
</evidence>
<name>A0A8S9ZA32_9TREM</name>
<dbReference type="Proteomes" id="UP000822476">
    <property type="component" value="Unassembled WGS sequence"/>
</dbReference>
<dbReference type="AlphaFoldDB" id="A0A8S9ZA32"/>
<accession>A0A8S9ZA32</accession>
<evidence type="ECO:0000313" key="2">
    <source>
        <dbReference type="Proteomes" id="UP000822476"/>
    </source>
</evidence>
<reference evidence="1" key="1">
    <citation type="submission" date="2019-07" db="EMBL/GenBank/DDBJ databases">
        <title>Annotation for the trematode Paragonimus miyazaki's.</title>
        <authorList>
            <person name="Choi Y.-J."/>
        </authorList>
    </citation>
    <scope>NUCLEOTIDE SEQUENCE</scope>
    <source>
        <strain evidence="1">Japan</strain>
    </source>
</reference>
<organism evidence="1 2">
    <name type="scientific">Paragonimus skrjabini miyazakii</name>
    <dbReference type="NCBI Taxonomy" id="59628"/>
    <lineage>
        <taxon>Eukaryota</taxon>
        <taxon>Metazoa</taxon>
        <taxon>Spiralia</taxon>
        <taxon>Lophotrochozoa</taxon>
        <taxon>Platyhelminthes</taxon>
        <taxon>Trematoda</taxon>
        <taxon>Digenea</taxon>
        <taxon>Plagiorchiida</taxon>
        <taxon>Troglotremata</taxon>
        <taxon>Troglotrematidae</taxon>
        <taxon>Paragonimus</taxon>
    </lineage>
</organism>
<keyword evidence="2" id="KW-1185">Reference proteome</keyword>
<proteinExistence type="predicted"/>
<comment type="caution">
    <text evidence="1">The sequence shown here is derived from an EMBL/GenBank/DDBJ whole genome shotgun (WGS) entry which is preliminary data.</text>
</comment>
<dbReference type="EMBL" id="JTDE01000152">
    <property type="protein sequence ID" value="KAF7262161.1"/>
    <property type="molecule type" value="Genomic_DNA"/>
</dbReference>